<name>A0ACA9L8P1_9GLOM</name>
<comment type="caution">
    <text evidence="1">The sequence shown here is derived from an EMBL/GenBank/DDBJ whole genome shotgun (WGS) entry which is preliminary data.</text>
</comment>
<evidence type="ECO:0000313" key="2">
    <source>
        <dbReference type="Proteomes" id="UP000789860"/>
    </source>
</evidence>
<protein>
    <submittedName>
        <fullName evidence="1">5751_t:CDS:1</fullName>
    </submittedName>
</protein>
<dbReference type="Proteomes" id="UP000789860">
    <property type="component" value="Unassembled WGS sequence"/>
</dbReference>
<reference evidence="1" key="1">
    <citation type="submission" date="2021-06" db="EMBL/GenBank/DDBJ databases">
        <authorList>
            <person name="Kallberg Y."/>
            <person name="Tangrot J."/>
            <person name="Rosling A."/>
        </authorList>
    </citation>
    <scope>NUCLEOTIDE SEQUENCE</scope>
    <source>
        <strain evidence="1">AU212A</strain>
    </source>
</reference>
<evidence type="ECO:0000313" key="1">
    <source>
        <dbReference type="EMBL" id="CAG8515545.1"/>
    </source>
</evidence>
<organism evidence="1 2">
    <name type="scientific">Scutellospora calospora</name>
    <dbReference type="NCBI Taxonomy" id="85575"/>
    <lineage>
        <taxon>Eukaryota</taxon>
        <taxon>Fungi</taxon>
        <taxon>Fungi incertae sedis</taxon>
        <taxon>Mucoromycota</taxon>
        <taxon>Glomeromycotina</taxon>
        <taxon>Glomeromycetes</taxon>
        <taxon>Diversisporales</taxon>
        <taxon>Gigasporaceae</taxon>
        <taxon>Scutellospora</taxon>
    </lineage>
</organism>
<sequence>MSDYVTKKNYFQYELPNEVMIYMFKFVKHPLNLMISCKRCSFICKDSQSKAEWIIFQFGRAHCLFNAIRLGPTFISVDVAQAIISKGGILSRYFAQRLIIHYGEYDQKLIELKISHNIGQTNIVGIQQNIIHWASNLPISVYIFLLTEASNQFKDKLCIKGNDLELFHLLTGGPHSINVASTILKRNKDDIIDLILHKKFIPFPPRNSDDRQINPIEEYPPKDGHENTRQLNIIARSILINKDLVHLWKKIGYFEICEDVNDLVIQGAILILFPPAQPLGWTKPSVKDVKERLDTLIDLGFQLNYNIIIDILHLFEHRLDDIGKILIDSFAEIKQETQECFLRRSLIETLRPNVNLKKPEISNFIYKHLPGNPETEFQKAVDNYKVLKIFNIDYNHRVANFQFDINIGE</sequence>
<accession>A0ACA9L8P1</accession>
<gene>
    <name evidence="1" type="ORF">SCALOS_LOCUS3845</name>
</gene>
<keyword evidence="2" id="KW-1185">Reference proteome</keyword>
<proteinExistence type="predicted"/>
<dbReference type="EMBL" id="CAJVPM010004640">
    <property type="protein sequence ID" value="CAG8515545.1"/>
    <property type="molecule type" value="Genomic_DNA"/>
</dbReference>